<reference evidence="6 7" key="1">
    <citation type="submission" date="2012-05" db="EMBL/GenBank/DDBJ databases">
        <authorList>
            <person name="Weinstock G."/>
            <person name="Sodergren E."/>
            <person name="Lobos E.A."/>
            <person name="Fulton L."/>
            <person name="Fulton R."/>
            <person name="Courtney L."/>
            <person name="Fronick C."/>
            <person name="O'Laughlin M."/>
            <person name="Godfrey J."/>
            <person name="Wilson R.M."/>
            <person name="Miner T."/>
            <person name="Farmer C."/>
            <person name="Delehaunty K."/>
            <person name="Cordes M."/>
            <person name="Minx P."/>
            <person name="Tomlinson C."/>
            <person name="Chen J."/>
            <person name="Wollam A."/>
            <person name="Pepin K.H."/>
            <person name="Bhonagiri V."/>
            <person name="Zhang X."/>
            <person name="Suruliraj S."/>
            <person name="Warren W."/>
            <person name="Mitreva M."/>
            <person name="Mardis E.R."/>
            <person name="Wilson R.K."/>
        </authorList>
    </citation>
    <scope>NUCLEOTIDE SEQUENCE [LARGE SCALE GENOMIC DNA]</scope>
    <source>
        <strain evidence="6 7">F0235</strain>
    </source>
</reference>
<gene>
    <name evidence="6" type="ORF">HMPREF9997_02552</name>
</gene>
<dbReference type="eggNOG" id="COG2170">
    <property type="taxonomic scope" value="Bacteria"/>
</dbReference>
<dbReference type="InterPro" id="IPR011793">
    <property type="entry name" value="YbdK"/>
</dbReference>
<dbReference type="RefSeq" id="WP_006062356.1">
    <property type="nucleotide sequence ID" value="NZ_KB290824.1"/>
</dbReference>
<evidence type="ECO:0000313" key="6">
    <source>
        <dbReference type="EMBL" id="EKX87775.1"/>
    </source>
</evidence>
<organism evidence="6 7">
    <name type="scientific">Corynebacterium durum F0235</name>
    <dbReference type="NCBI Taxonomy" id="1035195"/>
    <lineage>
        <taxon>Bacteria</taxon>
        <taxon>Bacillati</taxon>
        <taxon>Actinomycetota</taxon>
        <taxon>Actinomycetes</taxon>
        <taxon>Mycobacteriales</taxon>
        <taxon>Corynebacteriaceae</taxon>
        <taxon>Corynebacterium</taxon>
    </lineage>
</organism>
<dbReference type="GO" id="GO:0042398">
    <property type="term" value="P:modified amino acid biosynthetic process"/>
    <property type="evidence" value="ECO:0007669"/>
    <property type="project" value="InterPro"/>
</dbReference>
<dbReference type="HOGENOM" id="CLU_044848_1_0_11"/>
<dbReference type="PANTHER" id="PTHR36510">
    <property type="entry name" value="GLUTAMATE--CYSTEINE LIGASE 2-RELATED"/>
    <property type="match status" value="1"/>
</dbReference>
<dbReference type="SUPFAM" id="SSF55931">
    <property type="entry name" value="Glutamine synthetase/guanido kinase"/>
    <property type="match status" value="1"/>
</dbReference>
<dbReference type="GO" id="GO:0004357">
    <property type="term" value="F:glutamate-cysteine ligase activity"/>
    <property type="evidence" value="ECO:0007669"/>
    <property type="project" value="UniProtKB-EC"/>
</dbReference>
<keyword evidence="7" id="KW-1185">Reference proteome</keyword>
<dbReference type="InterPro" id="IPR050141">
    <property type="entry name" value="GCL_type2/YbdK_subfam"/>
</dbReference>
<evidence type="ECO:0000256" key="5">
    <source>
        <dbReference type="HAMAP-Rule" id="MF_01609"/>
    </source>
</evidence>
<dbReference type="EC" id="6.3.2.2" evidence="5"/>
<evidence type="ECO:0000256" key="3">
    <source>
        <dbReference type="ARBA" id="ARBA00022840"/>
    </source>
</evidence>
<comment type="similarity">
    <text evidence="5">Belongs to the glutamate--cysteine ligase type 2 family. YbdK subfamily.</text>
</comment>
<dbReference type="OrthoDB" id="9769628at2"/>
<dbReference type="NCBIfam" id="TIGR02050">
    <property type="entry name" value="gshA_cyan_rel"/>
    <property type="match status" value="1"/>
</dbReference>
<sequence>MDLLPFNRSDKPTLGLEWELALVDPVTRDLVPRAPEIVQRVAETHPDIHIEREFLANTVELVTSVCETVPEAVEELRRGLHAVRSAAAELGLRVWTAGSHPFSDWQTQPVSEKGTYTEIIERTQFWGRQMLIWGIHAHVGIRHEDRVWPLIHALMTCHPHMLALSSSSPGWNGLDTGYASNRTMLYQQLPTAGLPPQIHSWEEWSSYMKDQSRSGVINHTGSMHLDIRPAGKWGTVELRVCDSVSSTIELAALSAFMHCLVVYFDEKIDRGEPLPSLQPWHVEENKWRAARYGMDAIIIKNRDTDEILVREDLEWWVRELGETAQKLGCYPQLCDVSQMIYRTPNYARQRELYRVANNWNPAVDAICDEIERD</sequence>
<accession>L1M9Q2</accession>
<evidence type="ECO:0000256" key="2">
    <source>
        <dbReference type="ARBA" id="ARBA00022741"/>
    </source>
</evidence>
<proteinExistence type="inferred from homology"/>
<keyword evidence="2 5" id="KW-0547">Nucleotide-binding</keyword>
<dbReference type="GeneID" id="84897988"/>
<dbReference type="InterPro" id="IPR014746">
    <property type="entry name" value="Gln_synth/guanido_kin_cat_dom"/>
</dbReference>
<keyword evidence="3 5" id="KW-0067">ATP-binding</keyword>
<dbReference type="Proteomes" id="UP000010445">
    <property type="component" value="Unassembled WGS sequence"/>
</dbReference>
<comment type="caution">
    <text evidence="6">The sequence shown here is derived from an EMBL/GenBank/DDBJ whole genome shotgun (WGS) entry which is preliminary data.</text>
</comment>
<dbReference type="NCBIfam" id="NF010044">
    <property type="entry name" value="PRK13517.1-4"/>
    <property type="match status" value="1"/>
</dbReference>
<dbReference type="Pfam" id="PF04107">
    <property type="entry name" value="GCS2"/>
    <property type="match status" value="1"/>
</dbReference>
<evidence type="ECO:0000313" key="7">
    <source>
        <dbReference type="Proteomes" id="UP000010445"/>
    </source>
</evidence>
<dbReference type="EMBL" id="AMEM01000041">
    <property type="protein sequence ID" value="EKX87775.1"/>
    <property type="molecule type" value="Genomic_DNA"/>
</dbReference>
<dbReference type="PATRIC" id="fig|1035195.3.peg.2278"/>
<evidence type="ECO:0000256" key="1">
    <source>
        <dbReference type="ARBA" id="ARBA00022598"/>
    </source>
</evidence>
<dbReference type="InterPro" id="IPR006336">
    <property type="entry name" value="GCS2"/>
</dbReference>
<dbReference type="HAMAP" id="MF_01609">
    <property type="entry name" value="Glu_cys_ligase_2"/>
    <property type="match status" value="1"/>
</dbReference>
<name>L1M9Q2_9CORY</name>
<dbReference type="PANTHER" id="PTHR36510:SF1">
    <property type="entry name" value="GLUTAMATE--CYSTEINE LIGASE 2-RELATED"/>
    <property type="match status" value="1"/>
</dbReference>
<evidence type="ECO:0000256" key="4">
    <source>
        <dbReference type="ARBA" id="ARBA00048819"/>
    </source>
</evidence>
<protein>
    <recommendedName>
        <fullName evidence="5">Putative glutamate--cysteine ligase 2</fullName>
        <ecNumber evidence="5">6.3.2.2</ecNumber>
    </recommendedName>
    <alternativeName>
        <fullName evidence="5">Gamma-glutamylcysteine synthetase 2</fullName>
        <shortName evidence="5">GCS 2</shortName>
        <shortName evidence="5">Gamma-GCS 2</shortName>
    </alternativeName>
</protein>
<dbReference type="GO" id="GO:0005524">
    <property type="term" value="F:ATP binding"/>
    <property type="evidence" value="ECO:0007669"/>
    <property type="project" value="UniProtKB-KW"/>
</dbReference>
<comment type="function">
    <text evidence="5">ATP-dependent carboxylate-amine ligase which exhibits weak glutamate--cysteine ligase activity.</text>
</comment>
<dbReference type="Gene3D" id="3.30.590.20">
    <property type="match status" value="1"/>
</dbReference>
<dbReference type="STRING" id="1035195.HMPREF9997_02552"/>
<comment type="catalytic activity">
    <reaction evidence="4 5">
        <text>L-cysteine + L-glutamate + ATP = gamma-L-glutamyl-L-cysteine + ADP + phosphate + H(+)</text>
        <dbReference type="Rhea" id="RHEA:13285"/>
        <dbReference type="ChEBI" id="CHEBI:15378"/>
        <dbReference type="ChEBI" id="CHEBI:29985"/>
        <dbReference type="ChEBI" id="CHEBI:30616"/>
        <dbReference type="ChEBI" id="CHEBI:35235"/>
        <dbReference type="ChEBI" id="CHEBI:43474"/>
        <dbReference type="ChEBI" id="CHEBI:58173"/>
        <dbReference type="ChEBI" id="CHEBI:456216"/>
        <dbReference type="EC" id="6.3.2.2"/>
    </reaction>
</comment>
<dbReference type="NCBIfam" id="NF010042">
    <property type="entry name" value="PRK13517.1-2"/>
    <property type="match status" value="1"/>
</dbReference>
<keyword evidence="1 5" id="KW-0436">Ligase</keyword>
<dbReference type="AlphaFoldDB" id="L1M9Q2"/>